<gene>
    <name evidence="2" type="ORF">KUF71_026302</name>
</gene>
<accession>A0AAE1LHC3</accession>
<comment type="caution">
    <text evidence="2">The sequence shown here is derived from an EMBL/GenBank/DDBJ whole genome shotgun (WGS) entry which is preliminary data.</text>
</comment>
<proteinExistence type="predicted"/>
<dbReference type="AlphaFoldDB" id="A0AAE1LHC3"/>
<organism evidence="2 3">
    <name type="scientific">Frankliniella fusca</name>
    <dbReference type="NCBI Taxonomy" id="407009"/>
    <lineage>
        <taxon>Eukaryota</taxon>
        <taxon>Metazoa</taxon>
        <taxon>Ecdysozoa</taxon>
        <taxon>Arthropoda</taxon>
        <taxon>Hexapoda</taxon>
        <taxon>Insecta</taxon>
        <taxon>Pterygota</taxon>
        <taxon>Neoptera</taxon>
        <taxon>Paraneoptera</taxon>
        <taxon>Thysanoptera</taxon>
        <taxon>Terebrantia</taxon>
        <taxon>Thripoidea</taxon>
        <taxon>Thripidae</taxon>
        <taxon>Frankliniella</taxon>
    </lineage>
</organism>
<name>A0AAE1LHC3_9NEOP</name>
<reference evidence="2" key="1">
    <citation type="submission" date="2021-07" db="EMBL/GenBank/DDBJ databases">
        <authorList>
            <person name="Catto M.A."/>
            <person name="Jacobson A."/>
            <person name="Kennedy G."/>
            <person name="Labadie P."/>
            <person name="Hunt B.G."/>
            <person name="Srinivasan R."/>
        </authorList>
    </citation>
    <scope>NUCLEOTIDE SEQUENCE</scope>
    <source>
        <strain evidence="2">PL_HMW_Pooled</strain>
        <tissue evidence="2">Head</tissue>
    </source>
</reference>
<evidence type="ECO:0000256" key="1">
    <source>
        <dbReference type="SAM" id="MobiDB-lite"/>
    </source>
</evidence>
<protein>
    <submittedName>
        <fullName evidence="2">Myosin-5</fullName>
    </submittedName>
</protein>
<sequence length="151" mass="15814">HCPQPKCLWSGLLGSSSEESGERWLRDTTSLRSRDSRVRRFLWTDKDVCDWMCRDDYGSEVRDICRRCCPGSAASTRPWPRPQTAATASASDQQSRAPRTTAAAEATTAPASASTGTPTGTPTGTTAGTSAASSSTTAAAAITTAAAAGRK</sequence>
<dbReference type="Proteomes" id="UP001219518">
    <property type="component" value="Unassembled WGS sequence"/>
</dbReference>
<evidence type="ECO:0000313" key="3">
    <source>
        <dbReference type="Proteomes" id="UP001219518"/>
    </source>
</evidence>
<reference evidence="2" key="2">
    <citation type="journal article" date="2023" name="BMC Genomics">
        <title>Pest status, molecular evolution, and epigenetic factors derived from the genome assembly of Frankliniella fusca, a thysanopteran phytovirus vector.</title>
        <authorList>
            <person name="Catto M.A."/>
            <person name="Labadie P.E."/>
            <person name="Jacobson A.L."/>
            <person name="Kennedy G.G."/>
            <person name="Srinivasan R."/>
            <person name="Hunt B.G."/>
        </authorList>
    </citation>
    <scope>NUCLEOTIDE SEQUENCE</scope>
    <source>
        <strain evidence="2">PL_HMW_Pooled</strain>
    </source>
</reference>
<evidence type="ECO:0000313" key="2">
    <source>
        <dbReference type="EMBL" id="KAK3918082.1"/>
    </source>
</evidence>
<dbReference type="EMBL" id="JAHWGI010000870">
    <property type="protein sequence ID" value="KAK3918082.1"/>
    <property type="molecule type" value="Genomic_DNA"/>
</dbReference>
<keyword evidence="3" id="KW-1185">Reference proteome</keyword>
<feature type="compositionally biased region" description="Low complexity" evidence="1">
    <location>
        <begin position="83"/>
        <end position="151"/>
    </location>
</feature>
<feature type="region of interest" description="Disordered" evidence="1">
    <location>
        <begin position="71"/>
        <end position="151"/>
    </location>
</feature>
<feature type="non-terminal residue" evidence="2">
    <location>
        <position position="1"/>
    </location>
</feature>